<evidence type="ECO:0000259" key="1">
    <source>
        <dbReference type="Pfam" id="PF25298"/>
    </source>
</evidence>
<proteinExistence type="predicted"/>
<dbReference type="GeneID" id="112452292"/>
<feature type="domain" description="FP protein C-terminal" evidence="1">
    <location>
        <begin position="202"/>
        <end position="250"/>
    </location>
</feature>
<dbReference type="Pfam" id="PF25298">
    <property type="entry name" value="Baculo_FP_2nd"/>
    <property type="match status" value="1"/>
</dbReference>
<sequence length="251" mass="27614">MDELDKKFTAVFEESDRITAFINRQEAVNVDFAHKLNQIPDVLKIVEGHGKRIAALEAQSARLLSSQRVVSRSSAASGVCRTSDIIISGIPSEFTDSSGDIGSVFTALGIPQLVPDVLETRDVVKRSVPIAGGESSGDVSTADGGVEAAGRKKSVIVALKSREVRDHVLKVMCSRRRLTVNDVFERNVPGNIHVNELFPTDTYNLLNRTRIKARQSSYRHVWSRDGQIFVRREHGQPPILISSEADLAKLQ</sequence>
<keyword evidence="2" id="KW-1185">Reference proteome</keyword>
<dbReference type="Proteomes" id="UP000504618">
    <property type="component" value="Unplaced"/>
</dbReference>
<dbReference type="RefSeq" id="XP_024868179.1">
    <property type="nucleotide sequence ID" value="XM_025012411.1"/>
</dbReference>
<protein>
    <submittedName>
        <fullName evidence="3">Uncharacterized protein LOC112452292</fullName>
    </submittedName>
</protein>
<dbReference type="InterPro" id="IPR057251">
    <property type="entry name" value="FP_C"/>
</dbReference>
<evidence type="ECO:0000313" key="2">
    <source>
        <dbReference type="Proteomes" id="UP000504618"/>
    </source>
</evidence>
<gene>
    <name evidence="3" type="primary">LOC112452292</name>
</gene>
<organism evidence="2 3">
    <name type="scientific">Temnothorax curvispinosus</name>
    <dbReference type="NCBI Taxonomy" id="300111"/>
    <lineage>
        <taxon>Eukaryota</taxon>
        <taxon>Metazoa</taxon>
        <taxon>Ecdysozoa</taxon>
        <taxon>Arthropoda</taxon>
        <taxon>Hexapoda</taxon>
        <taxon>Insecta</taxon>
        <taxon>Pterygota</taxon>
        <taxon>Neoptera</taxon>
        <taxon>Endopterygota</taxon>
        <taxon>Hymenoptera</taxon>
        <taxon>Apocrita</taxon>
        <taxon>Aculeata</taxon>
        <taxon>Formicoidea</taxon>
        <taxon>Formicidae</taxon>
        <taxon>Myrmicinae</taxon>
        <taxon>Temnothorax</taxon>
    </lineage>
</organism>
<accession>A0A6J1PF64</accession>
<dbReference type="OrthoDB" id="7477775at2759"/>
<reference evidence="3" key="1">
    <citation type="submission" date="2025-08" db="UniProtKB">
        <authorList>
            <consortium name="RefSeq"/>
        </authorList>
    </citation>
    <scope>IDENTIFICATION</scope>
    <source>
        <tissue evidence="3">Whole body</tissue>
    </source>
</reference>
<dbReference type="AlphaFoldDB" id="A0A6J1PF64"/>
<evidence type="ECO:0000313" key="3">
    <source>
        <dbReference type="RefSeq" id="XP_024868179.1"/>
    </source>
</evidence>
<name>A0A6J1PF64_9HYME</name>